<dbReference type="InterPro" id="IPR052754">
    <property type="entry name" value="NTPase_KAP_P-loop"/>
</dbReference>
<name>A0A151P421_ALLMI</name>
<reference evidence="3 4" key="1">
    <citation type="journal article" date="2012" name="Genome Biol.">
        <title>Sequencing three crocodilian genomes to illuminate the evolution of archosaurs and amniotes.</title>
        <authorList>
            <person name="St John J.A."/>
            <person name="Braun E.L."/>
            <person name="Isberg S.R."/>
            <person name="Miles L.G."/>
            <person name="Chong A.Y."/>
            <person name="Gongora J."/>
            <person name="Dalzell P."/>
            <person name="Moran C."/>
            <person name="Bed'hom B."/>
            <person name="Abzhanov A."/>
            <person name="Burgess S.C."/>
            <person name="Cooksey A.M."/>
            <person name="Castoe T.A."/>
            <person name="Crawford N.G."/>
            <person name="Densmore L.D."/>
            <person name="Drew J.C."/>
            <person name="Edwards S.V."/>
            <person name="Faircloth B.C."/>
            <person name="Fujita M.K."/>
            <person name="Greenwold M.J."/>
            <person name="Hoffmann F.G."/>
            <person name="Howard J.M."/>
            <person name="Iguchi T."/>
            <person name="Janes D.E."/>
            <person name="Khan S.Y."/>
            <person name="Kohno S."/>
            <person name="de Koning A.J."/>
            <person name="Lance S.L."/>
            <person name="McCarthy F.M."/>
            <person name="McCormack J.E."/>
            <person name="Merchant M.E."/>
            <person name="Peterson D.G."/>
            <person name="Pollock D.D."/>
            <person name="Pourmand N."/>
            <person name="Raney B.J."/>
            <person name="Roessler K.A."/>
            <person name="Sanford J.R."/>
            <person name="Sawyer R.H."/>
            <person name="Schmidt C.J."/>
            <person name="Triplett E.W."/>
            <person name="Tuberville T.D."/>
            <person name="Venegas-Anaya M."/>
            <person name="Howard J.T."/>
            <person name="Jarvis E.D."/>
            <person name="Guillette L.J.Jr."/>
            <person name="Glenn T.C."/>
            <person name="Green R.E."/>
            <person name="Ray D.A."/>
        </authorList>
    </citation>
    <scope>NUCLEOTIDE SEQUENCE [LARGE SCALE GENOMIC DNA]</scope>
    <source>
        <strain evidence="3">KSC_2009_1</strain>
    </source>
</reference>
<evidence type="ECO:0000313" key="3">
    <source>
        <dbReference type="EMBL" id="KYO43811.1"/>
    </source>
</evidence>
<keyword evidence="1" id="KW-0472">Membrane</keyword>
<dbReference type="PANTHER" id="PTHR22674:SF6">
    <property type="entry name" value="NTPASE KAP FAMILY P-LOOP DOMAIN-CONTAINING PROTEIN 1"/>
    <property type="match status" value="1"/>
</dbReference>
<organism evidence="3 4">
    <name type="scientific">Alligator mississippiensis</name>
    <name type="common">American alligator</name>
    <dbReference type="NCBI Taxonomy" id="8496"/>
    <lineage>
        <taxon>Eukaryota</taxon>
        <taxon>Metazoa</taxon>
        <taxon>Chordata</taxon>
        <taxon>Craniata</taxon>
        <taxon>Vertebrata</taxon>
        <taxon>Euteleostomi</taxon>
        <taxon>Archelosauria</taxon>
        <taxon>Archosauria</taxon>
        <taxon>Crocodylia</taxon>
        <taxon>Alligatoridae</taxon>
        <taxon>Alligatorinae</taxon>
        <taxon>Alligator</taxon>
    </lineage>
</organism>
<accession>A0A151P421</accession>
<protein>
    <submittedName>
        <fullName evidence="3">NTPase KAP family P-loop domain-containing protein 1-like</fullName>
    </submittedName>
</protein>
<keyword evidence="4" id="KW-1185">Reference proteome</keyword>
<dbReference type="InterPro" id="IPR011646">
    <property type="entry name" value="KAP_P-loop"/>
</dbReference>
<dbReference type="Proteomes" id="UP000050525">
    <property type="component" value="Unassembled WGS sequence"/>
</dbReference>
<sequence>MSDQLGFMHCVKTEVEVLTNFLQFKSFSQQRDIRVVLLINDLDICTSDKVVGVLDAVNILLSDKEVPFISILAVDPKIMVECIEKSSNMFNNGYEYLNRIINLPFSVPQMSTNTKFHILREYAYGKDDNKKQHVVENTGDVAQIKINVCNCLENIRGDGKSLPGNKIQLKRILDTITIELLAKERIDRSMRQYDAVRDWVVLANSWPCRLSWVLQCAEDQLQSIDLELEKCKMEKTNTKEAEKEKLDYMEQFLLKVFMDNEEQLNMITNDIKNLLELDGDPDIFRVFLLTHPFQVKDIAAHKNIVSLDHSLKRKLELIQAHETGFLSWFRNGLLATGVGVISYVQSDVGREAAYGFFILGGICVSYGSLSYLSSLVLLRRTMMLSFSVALFNGATVTLVALFWLCAICLYIGRLEVEIIQDEDSNEYLEKEDDYGKSDNQNQAMHPRNAKLRSFPSLLWCGLRY</sequence>
<dbReference type="STRING" id="8496.A0A151P421"/>
<evidence type="ECO:0000313" key="4">
    <source>
        <dbReference type="Proteomes" id="UP000050525"/>
    </source>
</evidence>
<feature type="transmembrane region" description="Helical" evidence="1">
    <location>
        <begin position="352"/>
        <end position="378"/>
    </location>
</feature>
<dbReference type="PANTHER" id="PTHR22674">
    <property type="entry name" value="NTPASE, KAP FAMILY P-LOOP DOMAIN-CONTAINING 1"/>
    <property type="match status" value="1"/>
</dbReference>
<evidence type="ECO:0000256" key="1">
    <source>
        <dbReference type="SAM" id="Phobius"/>
    </source>
</evidence>
<dbReference type="Pfam" id="PF07693">
    <property type="entry name" value="KAP_NTPase"/>
    <property type="match status" value="1"/>
</dbReference>
<dbReference type="eggNOG" id="ENOG502S3E7">
    <property type="taxonomic scope" value="Eukaryota"/>
</dbReference>
<proteinExistence type="predicted"/>
<comment type="caution">
    <text evidence="3">The sequence shown here is derived from an EMBL/GenBank/DDBJ whole genome shotgun (WGS) entry which is preliminary data.</text>
</comment>
<gene>
    <name evidence="3" type="ORF">Y1Q_0001985</name>
</gene>
<evidence type="ECO:0000259" key="2">
    <source>
        <dbReference type="Pfam" id="PF07693"/>
    </source>
</evidence>
<feature type="domain" description="KAP NTPase" evidence="2">
    <location>
        <begin position="18"/>
        <end position="156"/>
    </location>
</feature>
<keyword evidence="1" id="KW-0812">Transmembrane</keyword>
<dbReference type="EMBL" id="AKHW03001095">
    <property type="protein sequence ID" value="KYO43811.1"/>
    <property type="molecule type" value="Genomic_DNA"/>
</dbReference>
<feature type="transmembrane region" description="Helical" evidence="1">
    <location>
        <begin position="390"/>
        <end position="412"/>
    </location>
</feature>
<keyword evidence="1" id="KW-1133">Transmembrane helix</keyword>
<dbReference type="AlphaFoldDB" id="A0A151P421"/>